<dbReference type="PANTHER" id="PTHR46376:SF1">
    <property type="entry name" value="LEUCINE-ZIPPER-LIKE TRANSCRIPTIONAL REGULATOR 1"/>
    <property type="match status" value="1"/>
</dbReference>
<organism evidence="4 5">
    <name type="scientific">Euplotes crassus</name>
    <dbReference type="NCBI Taxonomy" id="5936"/>
    <lineage>
        <taxon>Eukaryota</taxon>
        <taxon>Sar</taxon>
        <taxon>Alveolata</taxon>
        <taxon>Ciliophora</taxon>
        <taxon>Intramacronucleata</taxon>
        <taxon>Spirotrichea</taxon>
        <taxon>Hypotrichia</taxon>
        <taxon>Euplotida</taxon>
        <taxon>Euplotidae</taxon>
        <taxon>Moneuplotes</taxon>
    </lineage>
</organism>
<comment type="caution">
    <text evidence="4">The sequence shown here is derived from an EMBL/GenBank/DDBJ whole genome shotgun (WGS) entry which is preliminary data.</text>
</comment>
<dbReference type="AlphaFoldDB" id="A0AAD1U909"/>
<dbReference type="Proteomes" id="UP001295684">
    <property type="component" value="Unassembled WGS sequence"/>
</dbReference>
<gene>
    <name evidence="4" type="ORF">ECRASSUSDP1_LOCUS4170</name>
</gene>
<evidence type="ECO:0000256" key="1">
    <source>
        <dbReference type="ARBA" id="ARBA00022441"/>
    </source>
</evidence>
<proteinExistence type="predicted"/>
<keyword evidence="2" id="KW-0677">Repeat</keyword>
<sequence length="552" mass="63355">MNSESSVSSSDKATSENQEEEKHQVNANIKPDEILQNATEENPIPEQILNKWEQLRCIGKLPERRSYHTGISSGSRVFIYGGYDIKEGDMKTMFSIDLSEMSPEWREIEIIGDPPKGISRHSALLWDNKIYCLGGECNNSQLGKFFNIDISDTRMNFAKSTARCTKIITTSPIAPLELDSHTAILYPESDSGDADKMIIFGGYYKSLKSSKTFEYIFEENHWNEIELEVDEESKEKLEEIKQNMNEYDVITDTIMETCTNLPRPRTCHTAVYYKHGMYVFGGSDEANNKLNDLWKFDLKERRWIIINYASQDCEDGQPTKRSGHACCSIGNMMYIFGGLEGITHESNDFYCFNMDKEVWTTIQLKVSNPEDIRPLSNSKDSLMNSQREEKKKSLTKIPNMALYGIDKKNHMKRNISNSRRKEGRNNQFLVDPVPDKEKFSKTFQLSPLYMLKKNVNISKKIKDEEVEVDSPTTLALKSSIFLKNNSKVSQTDSLMKKKQFQQNIDIHKTTRIPMMIPCPRDGATLTACENKLVVFGGDRYQMAFNDVFVFNS</sequence>
<evidence type="ECO:0000256" key="2">
    <source>
        <dbReference type="ARBA" id="ARBA00022737"/>
    </source>
</evidence>
<dbReference type="InterPro" id="IPR051568">
    <property type="entry name" value="LZTR1/Attractin"/>
</dbReference>
<dbReference type="GO" id="GO:0005794">
    <property type="term" value="C:Golgi apparatus"/>
    <property type="evidence" value="ECO:0007669"/>
    <property type="project" value="TreeGrafter"/>
</dbReference>
<evidence type="ECO:0000256" key="3">
    <source>
        <dbReference type="SAM" id="MobiDB-lite"/>
    </source>
</evidence>
<dbReference type="Pfam" id="PF24681">
    <property type="entry name" value="Kelch_KLHDC2_KLHL20_DRC7"/>
    <property type="match status" value="2"/>
</dbReference>
<feature type="compositionally biased region" description="Polar residues" evidence="3">
    <location>
        <begin position="1"/>
        <end position="16"/>
    </location>
</feature>
<reference evidence="4" key="1">
    <citation type="submission" date="2023-07" db="EMBL/GenBank/DDBJ databases">
        <authorList>
            <consortium name="AG Swart"/>
            <person name="Singh M."/>
            <person name="Singh A."/>
            <person name="Seah K."/>
            <person name="Emmerich C."/>
        </authorList>
    </citation>
    <scope>NUCLEOTIDE SEQUENCE</scope>
    <source>
        <strain evidence="4">DP1</strain>
    </source>
</reference>
<dbReference type="Gene3D" id="2.120.10.80">
    <property type="entry name" value="Kelch-type beta propeller"/>
    <property type="match status" value="3"/>
</dbReference>
<protein>
    <recommendedName>
        <fullName evidence="6">Kelch motif family protein</fullName>
    </recommendedName>
</protein>
<dbReference type="InterPro" id="IPR015915">
    <property type="entry name" value="Kelch-typ_b-propeller"/>
</dbReference>
<accession>A0AAD1U909</accession>
<dbReference type="SUPFAM" id="SSF117281">
    <property type="entry name" value="Kelch motif"/>
    <property type="match status" value="2"/>
</dbReference>
<evidence type="ECO:0000313" key="5">
    <source>
        <dbReference type="Proteomes" id="UP001295684"/>
    </source>
</evidence>
<evidence type="ECO:0000313" key="4">
    <source>
        <dbReference type="EMBL" id="CAI2362842.1"/>
    </source>
</evidence>
<evidence type="ECO:0008006" key="6">
    <source>
        <dbReference type="Google" id="ProtNLM"/>
    </source>
</evidence>
<keyword evidence="1" id="KW-0880">Kelch repeat</keyword>
<dbReference type="PANTHER" id="PTHR46376">
    <property type="entry name" value="LEUCINE-ZIPPER-LIKE TRANSCRIPTIONAL REGULATOR 1"/>
    <property type="match status" value="1"/>
</dbReference>
<feature type="region of interest" description="Disordered" evidence="3">
    <location>
        <begin position="1"/>
        <end position="34"/>
    </location>
</feature>
<dbReference type="EMBL" id="CAMPGE010004000">
    <property type="protein sequence ID" value="CAI2362842.1"/>
    <property type="molecule type" value="Genomic_DNA"/>
</dbReference>
<keyword evidence="5" id="KW-1185">Reference proteome</keyword>
<name>A0AAD1U909_EUPCR</name>